<dbReference type="GO" id="GO:0005635">
    <property type="term" value="C:nuclear envelope"/>
    <property type="evidence" value="ECO:0007669"/>
    <property type="project" value="TreeGrafter"/>
</dbReference>
<evidence type="ECO:0000313" key="11">
    <source>
        <dbReference type="Proteomes" id="UP000886653"/>
    </source>
</evidence>
<dbReference type="Gene3D" id="6.10.250.90">
    <property type="match status" value="1"/>
</dbReference>
<feature type="coiled-coil region" evidence="8">
    <location>
        <begin position="13"/>
        <end position="242"/>
    </location>
</feature>
<keyword evidence="4" id="KW-0132">Cell division</keyword>
<dbReference type="Proteomes" id="UP000886653">
    <property type="component" value="Unassembled WGS sequence"/>
</dbReference>
<evidence type="ECO:0000256" key="6">
    <source>
        <dbReference type="ARBA" id="ARBA00023242"/>
    </source>
</evidence>
<dbReference type="GO" id="GO:0072686">
    <property type="term" value="C:mitotic spindle"/>
    <property type="evidence" value="ECO:0007669"/>
    <property type="project" value="TreeGrafter"/>
</dbReference>
<feature type="region of interest" description="Disordered" evidence="9">
    <location>
        <begin position="394"/>
        <end position="448"/>
    </location>
</feature>
<feature type="non-terminal residue" evidence="10">
    <location>
        <position position="1"/>
    </location>
</feature>
<keyword evidence="5" id="KW-0498">Mitosis</keyword>
<evidence type="ECO:0000256" key="8">
    <source>
        <dbReference type="SAM" id="Coils"/>
    </source>
</evidence>
<name>A0A9P6TJ83_9BASI</name>
<comment type="subcellular location">
    <subcellularLocation>
        <location evidence="1">Nucleus</location>
    </subcellularLocation>
</comment>
<comment type="similarity">
    <text evidence="2">Belongs to the MAD1 family.</text>
</comment>
<dbReference type="InterPro" id="IPR008672">
    <property type="entry name" value="Mad1"/>
</dbReference>
<comment type="caution">
    <text evidence="10">The sequence shown here is derived from an EMBL/GenBank/DDBJ whole genome shotgun (WGS) entry which is preliminary data.</text>
</comment>
<evidence type="ECO:0000256" key="3">
    <source>
        <dbReference type="ARBA" id="ARBA00022019"/>
    </source>
</evidence>
<accession>A0A9P6TJ83</accession>
<dbReference type="GO" id="GO:0000776">
    <property type="term" value="C:kinetochore"/>
    <property type="evidence" value="ECO:0007669"/>
    <property type="project" value="TreeGrafter"/>
</dbReference>
<gene>
    <name evidence="10" type="ORF">CROQUDRAFT_25610</name>
</gene>
<dbReference type="SUPFAM" id="SSF75704">
    <property type="entry name" value="Mitotic arrest deficient-like 1, Mad1"/>
    <property type="match status" value="1"/>
</dbReference>
<feature type="non-terminal residue" evidence="10">
    <location>
        <position position="622"/>
    </location>
</feature>
<dbReference type="PANTHER" id="PTHR23168">
    <property type="entry name" value="MITOTIC SPINDLE ASSEMBLY CHECKPOINT PROTEIN MAD1 MITOTIC ARREST DEFICIENT-LIKE PROTEIN 1"/>
    <property type="match status" value="1"/>
</dbReference>
<dbReference type="PANTHER" id="PTHR23168:SF0">
    <property type="entry name" value="MITOTIC SPINDLE ASSEMBLY CHECKPOINT PROTEIN MAD1"/>
    <property type="match status" value="1"/>
</dbReference>
<dbReference type="GO" id="GO:0051301">
    <property type="term" value="P:cell division"/>
    <property type="evidence" value="ECO:0007669"/>
    <property type="project" value="UniProtKB-KW"/>
</dbReference>
<evidence type="ECO:0000256" key="5">
    <source>
        <dbReference type="ARBA" id="ARBA00022776"/>
    </source>
</evidence>
<feature type="compositionally biased region" description="Polar residues" evidence="9">
    <location>
        <begin position="398"/>
        <end position="410"/>
    </location>
</feature>
<dbReference type="Pfam" id="PF05557">
    <property type="entry name" value="MAD"/>
    <property type="match status" value="1"/>
</dbReference>
<keyword evidence="7" id="KW-0131">Cell cycle</keyword>
<evidence type="ECO:0000256" key="9">
    <source>
        <dbReference type="SAM" id="MobiDB-lite"/>
    </source>
</evidence>
<keyword evidence="6" id="KW-0539">Nucleus</keyword>
<proteinExistence type="inferred from homology"/>
<dbReference type="AlphaFoldDB" id="A0A9P6TJ83"/>
<evidence type="ECO:0000313" key="10">
    <source>
        <dbReference type="EMBL" id="KAG0152543.1"/>
    </source>
</evidence>
<dbReference type="EMBL" id="MU167208">
    <property type="protein sequence ID" value="KAG0152543.1"/>
    <property type="molecule type" value="Genomic_DNA"/>
</dbReference>
<dbReference type="Gene3D" id="3.30.457.60">
    <property type="match status" value="1"/>
</dbReference>
<sequence>TLERKLLDFERQIDKMNVQLNERDNRVKKVENDRKILDSKLEFNQKEQEMIINNYKKQVEEVNNSQKITLDELRNLKQINNELEEKFRLKDYNENRAKQSKVAAEQRVETLNQNMEEILKELNLTQQKLQTSQQEVTDAQKELEGLRKLKVNENETESGADTPGRSRDVLRNELSRQVERLKLLEQSNTRLSREVEMHRVKQTNIEVLKEENRNLNNQLNSIDDLRRKLATVEIEREKLLKEKSEWTVYLEKDQDQSLSTPHDLSKALAIVRIENATLQERLGSRETQMKSRDRMIAELEARLEEAERERDNEYATRIKAESQVTIAERNRELDKRRIQMLNEQLKSYTAEEKLLATNGYFDQRQDLKISHLEELLEGHQNEISRLQQELAESKKQLEQSINSTNSSNDQPETKSLKRQVDNLERDLGRGEYNSRTTQVLAPDGGPLQNDMAIRSATLKALKDENSALLKRIGKLGKGMNSSVNGDESLIPRESLVSLQHEVERLEAELTRSIKSRRRLTEMYEEGTRSYRKAMWEILGYSLETVANGEFRLRSIFKDENSSSMLFVPGKSDGGSIEYKPGNQPFHKSREVIDSFHTWVESRKSLPCFTAALTLELYESSTR</sequence>
<evidence type="ECO:0000256" key="4">
    <source>
        <dbReference type="ARBA" id="ARBA00022618"/>
    </source>
</evidence>
<evidence type="ECO:0000256" key="7">
    <source>
        <dbReference type="ARBA" id="ARBA00023306"/>
    </source>
</evidence>
<reference evidence="10" key="1">
    <citation type="submission" date="2013-11" db="EMBL/GenBank/DDBJ databases">
        <title>Genome sequence of the fusiform rust pathogen reveals effectors for host alternation and coevolution with pine.</title>
        <authorList>
            <consortium name="DOE Joint Genome Institute"/>
            <person name="Smith K."/>
            <person name="Pendleton A."/>
            <person name="Kubisiak T."/>
            <person name="Anderson C."/>
            <person name="Salamov A."/>
            <person name="Aerts A."/>
            <person name="Riley R."/>
            <person name="Clum A."/>
            <person name="Lindquist E."/>
            <person name="Ence D."/>
            <person name="Campbell M."/>
            <person name="Kronenberg Z."/>
            <person name="Feau N."/>
            <person name="Dhillon B."/>
            <person name="Hamelin R."/>
            <person name="Burleigh J."/>
            <person name="Smith J."/>
            <person name="Yandell M."/>
            <person name="Nelson C."/>
            <person name="Grigoriev I."/>
            <person name="Davis J."/>
        </authorList>
    </citation>
    <scope>NUCLEOTIDE SEQUENCE</scope>
    <source>
        <strain evidence="10">G11</strain>
    </source>
</reference>
<keyword evidence="11" id="KW-1185">Reference proteome</keyword>
<evidence type="ECO:0000256" key="2">
    <source>
        <dbReference type="ARBA" id="ARBA00008029"/>
    </source>
</evidence>
<dbReference type="GO" id="GO:0051315">
    <property type="term" value="P:attachment of mitotic spindle microtubules to kinetochore"/>
    <property type="evidence" value="ECO:0007669"/>
    <property type="project" value="TreeGrafter"/>
</dbReference>
<protein>
    <recommendedName>
        <fullName evidence="3">Spindle assembly checkpoint component MAD1</fullName>
    </recommendedName>
</protein>
<dbReference type="OrthoDB" id="331602at2759"/>
<evidence type="ECO:0000256" key="1">
    <source>
        <dbReference type="ARBA" id="ARBA00004123"/>
    </source>
</evidence>
<organism evidence="10 11">
    <name type="scientific">Cronartium quercuum f. sp. fusiforme G11</name>
    <dbReference type="NCBI Taxonomy" id="708437"/>
    <lineage>
        <taxon>Eukaryota</taxon>
        <taxon>Fungi</taxon>
        <taxon>Dikarya</taxon>
        <taxon>Basidiomycota</taxon>
        <taxon>Pucciniomycotina</taxon>
        <taxon>Pucciniomycetes</taxon>
        <taxon>Pucciniales</taxon>
        <taxon>Coleosporiaceae</taxon>
        <taxon>Cronartium</taxon>
    </lineage>
</organism>
<keyword evidence="8" id="KW-0175">Coiled coil</keyword>
<feature type="compositionally biased region" description="Basic and acidic residues" evidence="9">
    <location>
        <begin position="411"/>
        <end position="429"/>
    </location>
</feature>
<feature type="coiled-coil region" evidence="8">
    <location>
        <begin position="495"/>
        <end position="522"/>
    </location>
</feature>
<dbReference type="GO" id="GO:0007094">
    <property type="term" value="P:mitotic spindle assembly checkpoint signaling"/>
    <property type="evidence" value="ECO:0007669"/>
    <property type="project" value="InterPro"/>
</dbReference>